<keyword evidence="3" id="KW-1185">Reference proteome</keyword>
<evidence type="ECO:0000256" key="1">
    <source>
        <dbReference type="SAM" id="SignalP"/>
    </source>
</evidence>
<dbReference type="KEGG" id="cci:CC1G_09992"/>
<reference evidence="2 3" key="1">
    <citation type="journal article" date="2010" name="Proc. Natl. Acad. Sci. U.S.A.">
        <title>Insights into evolution of multicellular fungi from the assembled chromosomes of the mushroom Coprinopsis cinerea (Coprinus cinereus).</title>
        <authorList>
            <person name="Stajich J.E."/>
            <person name="Wilke S.K."/>
            <person name="Ahren D."/>
            <person name="Au C.H."/>
            <person name="Birren B.W."/>
            <person name="Borodovsky M."/>
            <person name="Burns C."/>
            <person name="Canback B."/>
            <person name="Casselton L.A."/>
            <person name="Cheng C.K."/>
            <person name="Deng J."/>
            <person name="Dietrich F.S."/>
            <person name="Fargo D.C."/>
            <person name="Farman M.L."/>
            <person name="Gathman A.C."/>
            <person name="Goldberg J."/>
            <person name="Guigo R."/>
            <person name="Hoegger P.J."/>
            <person name="Hooker J.B."/>
            <person name="Huggins A."/>
            <person name="James T.Y."/>
            <person name="Kamada T."/>
            <person name="Kilaru S."/>
            <person name="Kodira C."/>
            <person name="Kues U."/>
            <person name="Kupfer D."/>
            <person name="Kwan H.S."/>
            <person name="Lomsadze A."/>
            <person name="Li W."/>
            <person name="Lilly W.W."/>
            <person name="Ma L.J."/>
            <person name="Mackey A.J."/>
            <person name="Manning G."/>
            <person name="Martin F."/>
            <person name="Muraguchi H."/>
            <person name="Natvig D.O."/>
            <person name="Palmerini H."/>
            <person name="Ramesh M.A."/>
            <person name="Rehmeyer C.J."/>
            <person name="Roe B.A."/>
            <person name="Shenoy N."/>
            <person name="Stanke M."/>
            <person name="Ter-Hovhannisyan V."/>
            <person name="Tunlid A."/>
            <person name="Velagapudi R."/>
            <person name="Vision T.J."/>
            <person name="Zeng Q."/>
            <person name="Zolan M.E."/>
            <person name="Pukkila P.J."/>
        </authorList>
    </citation>
    <scope>NUCLEOTIDE SEQUENCE [LARGE SCALE GENOMIC DNA]</scope>
    <source>
        <strain evidence="3">Okayama-7 / 130 / ATCC MYA-4618 / FGSC 9003</strain>
    </source>
</reference>
<comment type="caution">
    <text evidence="2">The sequence shown here is derived from an EMBL/GenBank/DDBJ whole genome shotgun (WGS) entry which is preliminary data.</text>
</comment>
<dbReference type="VEuPathDB" id="FungiDB:CC1G_09992"/>
<accession>A8NDI2</accession>
<dbReference type="AlphaFoldDB" id="A8NDI2"/>
<dbReference type="eggNOG" id="ENOG502SSJ2">
    <property type="taxonomic scope" value="Eukaryota"/>
</dbReference>
<proteinExistence type="predicted"/>
<feature type="chain" id="PRO_5002727139" description="Secreted protein" evidence="1">
    <location>
        <begin position="20"/>
        <end position="194"/>
    </location>
</feature>
<evidence type="ECO:0000313" key="3">
    <source>
        <dbReference type="Proteomes" id="UP000001861"/>
    </source>
</evidence>
<gene>
    <name evidence="2" type="ORF">CC1G_09992</name>
</gene>
<organism evidence="2 3">
    <name type="scientific">Coprinopsis cinerea (strain Okayama-7 / 130 / ATCC MYA-4618 / FGSC 9003)</name>
    <name type="common">Inky cap fungus</name>
    <name type="synonym">Hormographiella aspergillata</name>
    <dbReference type="NCBI Taxonomy" id="240176"/>
    <lineage>
        <taxon>Eukaryota</taxon>
        <taxon>Fungi</taxon>
        <taxon>Dikarya</taxon>
        <taxon>Basidiomycota</taxon>
        <taxon>Agaricomycotina</taxon>
        <taxon>Agaricomycetes</taxon>
        <taxon>Agaricomycetidae</taxon>
        <taxon>Agaricales</taxon>
        <taxon>Agaricineae</taxon>
        <taxon>Psathyrellaceae</taxon>
        <taxon>Coprinopsis</taxon>
    </lineage>
</organism>
<protein>
    <recommendedName>
        <fullName evidence="4">Secreted protein</fullName>
    </recommendedName>
</protein>
<dbReference type="GeneID" id="6009268"/>
<dbReference type="OrthoDB" id="2686356at2759"/>
<name>A8NDI2_COPC7</name>
<keyword evidence="1" id="KW-0732">Signal</keyword>
<feature type="signal peptide" evidence="1">
    <location>
        <begin position="1"/>
        <end position="19"/>
    </location>
</feature>
<dbReference type="EMBL" id="AACS02000009">
    <property type="protein sequence ID" value="EAU89023.1"/>
    <property type="molecule type" value="Genomic_DNA"/>
</dbReference>
<dbReference type="Proteomes" id="UP000001861">
    <property type="component" value="Unassembled WGS sequence"/>
</dbReference>
<evidence type="ECO:0000313" key="2">
    <source>
        <dbReference type="EMBL" id="EAU89023.1"/>
    </source>
</evidence>
<evidence type="ECO:0008006" key="4">
    <source>
        <dbReference type="Google" id="ProtNLM"/>
    </source>
</evidence>
<dbReference type="STRING" id="240176.A8NDI2"/>
<sequence>MLIQSTFLYLAYALTFVLALPQNPSDLSEDCPEIIPGPGLPSLASLNLTSADLCKSPEEFQMERYGYVDPQLAGSISKLSSRQTTGPWCGSRTISPSKAKYCYNYLYSLGNTACAVGPLYGARFCTAGGGNDVAWYGNSLNAQRSESPCRDVARGGQWVLDNCVIHNSPLGRLQQEGSNFAAGSTNIVVRIENL</sequence>
<dbReference type="OMA" id="VIHIKVM"/>
<dbReference type="RefSeq" id="XP_001832778.1">
    <property type="nucleotide sequence ID" value="XM_001832726.1"/>
</dbReference>
<dbReference type="InParanoid" id="A8NDI2"/>